<reference evidence="2" key="1">
    <citation type="journal article" date="2014" name="Int. J. Syst. Evol. Microbiol.">
        <title>Complete genome sequence of Corynebacterium casei LMG S-19264T (=DSM 44701T), isolated from a smear-ripened cheese.</title>
        <authorList>
            <consortium name="US DOE Joint Genome Institute (JGI-PGF)"/>
            <person name="Walter F."/>
            <person name="Albersmeier A."/>
            <person name="Kalinowski J."/>
            <person name="Ruckert C."/>
        </authorList>
    </citation>
    <scope>NUCLEOTIDE SEQUENCE</scope>
    <source>
        <strain evidence="2">CGMCC 1.15034</strain>
    </source>
</reference>
<organism evidence="2 3">
    <name type="scientific">Bradyrhizobium guangdongense</name>
    <dbReference type="NCBI Taxonomy" id="1325090"/>
    <lineage>
        <taxon>Bacteria</taxon>
        <taxon>Pseudomonadati</taxon>
        <taxon>Pseudomonadota</taxon>
        <taxon>Alphaproteobacteria</taxon>
        <taxon>Hyphomicrobiales</taxon>
        <taxon>Nitrobacteraceae</taxon>
        <taxon>Bradyrhizobium</taxon>
    </lineage>
</organism>
<accession>A0AA87W5X9</accession>
<protein>
    <submittedName>
        <fullName evidence="2">Uncharacterized protein</fullName>
    </submittedName>
</protein>
<feature type="region of interest" description="Disordered" evidence="1">
    <location>
        <begin position="1"/>
        <end position="24"/>
    </location>
</feature>
<evidence type="ECO:0000313" key="2">
    <source>
        <dbReference type="EMBL" id="GGI23805.1"/>
    </source>
</evidence>
<evidence type="ECO:0000256" key="1">
    <source>
        <dbReference type="SAM" id="MobiDB-lite"/>
    </source>
</evidence>
<name>A0AA87W5X9_9BRAD</name>
<dbReference type="AlphaFoldDB" id="A0AA87W5X9"/>
<gene>
    <name evidence="2" type="ORF">GCM10010987_26220</name>
</gene>
<reference evidence="2" key="2">
    <citation type="submission" date="2022-12" db="EMBL/GenBank/DDBJ databases">
        <authorList>
            <person name="Sun Q."/>
            <person name="Zhou Y."/>
        </authorList>
    </citation>
    <scope>NUCLEOTIDE SEQUENCE</scope>
    <source>
        <strain evidence="2">CGMCC 1.15034</strain>
    </source>
</reference>
<dbReference type="Proteomes" id="UP000625079">
    <property type="component" value="Unassembled WGS sequence"/>
</dbReference>
<comment type="caution">
    <text evidence="2">The sequence shown here is derived from an EMBL/GenBank/DDBJ whole genome shotgun (WGS) entry which is preliminary data.</text>
</comment>
<dbReference type="EMBL" id="BMHC01000004">
    <property type="protein sequence ID" value="GGI23805.1"/>
    <property type="molecule type" value="Genomic_DNA"/>
</dbReference>
<evidence type="ECO:0000313" key="3">
    <source>
        <dbReference type="Proteomes" id="UP000625079"/>
    </source>
</evidence>
<proteinExistence type="predicted"/>
<sequence length="111" mass="12135">MSNVITFPGRNPTPLGNPSFAGRHLPPENIRPVEFRVSGRQKAGRARNILRHPCNRVSLAVTIAGRIQRGEEIGCWGADPVDELRKGAAAAREVARALDIIADEFAREAQQ</sequence>